<dbReference type="Proteomes" id="UP000231632">
    <property type="component" value="Unassembled WGS sequence"/>
</dbReference>
<evidence type="ECO:0000313" key="2">
    <source>
        <dbReference type="EMBL" id="GAV20311.1"/>
    </source>
</evidence>
<dbReference type="RefSeq" id="WP_072659675.1">
    <property type="nucleotide sequence ID" value="NZ_BDFD01000009.1"/>
</dbReference>
<dbReference type="InterPro" id="IPR036653">
    <property type="entry name" value="CinA-like_C"/>
</dbReference>
<keyword evidence="2" id="KW-0378">Hydrolase</keyword>
<dbReference type="STRING" id="1921010.MMIC_P1276"/>
<dbReference type="AlphaFoldDB" id="A0A1L8CN18"/>
<comment type="caution">
    <text evidence="2">The sequence shown here is derived from an EMBL/GenBank/DDBJ whole genome shotgun (WGS) entry which is preliminary data.</text>
</comment>
<dbReference type="SUPFAM" id="SSF142433">
    <property type="entry name" value="CinA-like"/>
    <property type="match status" value="1"/>
</dbReference>
<feature type="domain" description="CinA C-terminal" evidence="1">
    <location>
        <begin position="177"/>
        <end position="326"/>
    </location>
</feature>
<evidence type="ECO:0000313" key="3">
    <source>
        <dbReference type="Proteomes" id="UP000231632"/>
    </source>
</evidence>
<dbReference type="NCBIfam" id="TIGR00199">
    <property type="entry name" value="PncC_domain"/>
    <property type="match status" value="1"/>
</dbReference>
<dbReference type="EMBL" id="BDFD01000009">
    <property type="protein sequence ID" value="GAV20311.1"/>
    <property type="molecule type" value="Genomic_DNA"/>
</dbReference>
<dbReference type="Pfam" id="PF02464">
    <property type="entry name" value="CinA"/>
    <property type="match status" value="1"/>
</dbReference>
<proteinExistence type="predicted"/>
<name>A0A1L8CN18_9PROT</name>
<dbReference type="OrthoDB" id="9801454at2"/>
<reference evidence="2 3" key="1">
    <citation type="journal article" date="2017" name="Arch. Microbiol.">
        <title>Mariprofundus micogutta sp. nov., a novel iron-oxidizing zetaproteobacterium isolated from a deep-sea hydrothermal field at the Bayonnaise knoll of the Izu-Ogasawara arc, and a description of Mariprofundales ord. nov. and Zetaproteobacteria classis nov.</title>
        <authorList>
            <person name="Makita H."/>
            <person name="Tanaka E."/>
            <person name="Mitsunobu S."/>
            <person name="Miyazaki M."/>
            <person name="Nunoura T."/>
            <person name="Uematsu K."/>
            <person name="Takaki Y."/>
            <person name="Nishi S."/>
            <person name="Shimamura S."/>
            <person name="Takai K."/>
        </authorList>
    </citation>
    <scope>NUCLEOTIDE SEQUENCE [LARGE SCALE GENOMIC DNA]</scope>
    <source>
        <strain evidence="2 3">ET2</strain>
    </source>
</reference>
<dbReference type="Gene3D" id="3.90.950.20">
    <property type="entry name" value="CinA-like"/>
    <property type="match status" value="1"/>
</dbReference>
<accession>A0A1L8CN18</accession>
<dbReference type="EC" id="3.5.1.42" evidence="2"/>
<keyword evidence="3" id="KW-1185">Reference proteome</keyword>
<protein>
    <submittedName>
        <fullName evidence="2">Nicotinamide-nucleotide amidase</fullName>
        <ecNumber evidence="2">3.5.1.42</ecNumber>
    </submittedName>
</protein>
<dbReference type="GO" id="GO:0019159">
    <property type="term" value="F:nicotinamide-nucleotide amidase activity"/>
    <property type="evidence" value="ECO:0007669"/>
    <property type="project" value="UniProtKB-EC"/>
</dbReference>
<evidence type="ECO:0000259" key="1">
    <source>
        <dbReference type="Pfam" id="PF02464"/>
    </source>
</evidence>
<gene>
    <name evidence="2" type="ORF">MMIC_P1276</name>
</gene>
<organism evidence="2 3">
    <name type="scientific">Mariprofundus micogutta</name>
    <dbReference type="NCBI Taxonomy" id="1921010"/>
    <lineage>
        <taxon>Bacteria</taxon>
        <taxon>Pseudomonadati</taxon>
        <taxon>Pseudomonadota</taxon>
        <taxon>Candidatius Mariprofundia</taxon>
        <taxon>Mariprofundales</taxon>
        <taxon>Mariprofundaceae</taxon>
        <taxon>Mariprofundus</taxon>
    </lineage>
</organism>
<dbReference type="InterPro" id="IPR008136">
    <property type="entry name" value="CinA_C"/>
</dbReference>
<sequence>MVKSAQWIISEAGLLSLNAAGITTGWLKAWLLSAGAESVAVHLIESGGWQQEKAVWRLFFAEESELIQAARSLGLQVDNSEMAETGQFDASHLLFENPHRICWTYRSGERAILFLSPGDIAYQRHSYLSQLNQGDFLPLHVMAGTDGALMLEPGLSAWIGNEATNSATILNDQGLLIEEQVIETVRQLGMGIRTVESCTAGGIAARLCRMPGASDVVDRSWVTYSNAAKMDEVHVSPVLITEYGAVSREVVTAMAEGGGDEKNICIAVSGIAGPAGGNADKPVGTVWVAVSLPDSDTVTRCLNLTGARHEIQAKTVVYALALLLEALN</sequence>